<keyword evidence="6" id="KW-1133">Transmembrane helix</keyword>
<organism evidence="8 9">
    <name type="scientific">Frisingicoccus caecimuris</name>
    <dbReference type="NCBI Taxonomy" id="1796636"/>
    <lineage>
        <taxon>Bacteria</taxon>
        <taxon>Bacillati</taxon>
        <taxon>Bacillota</taxon>
        <taxon>Clostridia</taxon>
        <taxon>Lachnospirales</taxon>
        <taxon>Lachnospiraceae</taxon>
        <taxon>Frisingicoccus</taxon>
    </lineage>
</organism>
<dbReference type="Pfam" id="PF18998">
    <property type="entry name" value="Flg_new_2"/>
    <property type="match status" value="1"/>
</dbReference>
<feature type="compositionally biased region" description="Basic and acidic residues" evidence="5">
    <location>
        <begin position="202"/>
        <end position="247"/>
    </location>
</feature>
<evidence type="ECO:0000259" key="7">
    <source>
        <dbReference type="PROSITE" id="PS50847"/>
    </source>
</evidence>
<gene>
    <name evidence="8" type="ORF">EV212_1117</name>
</gene>
<sequence>MEKRKSRLFVVLLMAVFMMTSVFSVPSNVYALEETKKVNIETESKTEDSITLKVEEGYEYAIQIVKEDKPDWKWAEASQYIEDQNTHKIVKVTFSGLEANREYVFGKREKGNEKGEVLTETIKTEMVKTETSAPKTTESTTETTTKLTEPATESTEPAIESEESTTKTTEPASESKDEAKTPEETEPALNTEKPIKAPPKNAPDDQKMTLPAESKESESKESKSKESESKESESKESKESESKKETEAPQLETAAEAPVKPEVESRTDTEVRLKVVEGQEYALLSEGKAGTWNDTGVFSNLKPDTEYSFVTRMKYDPSKAQESVMSEAAAVRTKTPAAAAPGAPGIARRTETSISLAPLENGEYGISETGDNFVWQASPEFTELKAGTEYQFKTRIKYDPETGMESVASDSIMYQTLVPFEGSRVTGVAMDGSYVSGTKLTATAVGNGMDNVNPVEGDSRWIPRTWNWGQKAFNSWKDNYTIPFTLVEVGNYRLSVDFEREDYTGGAWKASGEVKAYTIPFKVTAAPVTQYTITATSNGNGMINPQGNITAEQGKDYTFTFTPYNGYKVSKVYVDGYEVKAENNQYTFKAVNANHTVSVTFEQARKIDSPKTGDSVNVTVVLAVLIISVLVLAGIFVYSRNKKKND</sequence>
<dbReference type="SUPFAM" id="SSF49265">
    <property type="entry name" value="Fibronectin type III"/>
    <property type="match status" value="1"/>
</dbReference>
<evidence type="ECO:0000256" key="2">
    <source>
        <dbReference type="ARBA" id="ARBA00022525"/>
    </source>
</evidence>
<name>A0A4V2SDK5_9FIRM</name>
<dbReference type="InterPro" id="IPR044060">
    <property type="entry name" value="Bacterial_rp_domain"/>
</dbReference>
<proteinExistence type="predicted"/>
<evidence type="ECO:0000256" key="4">
    <source>
        <dbReference type="ARBA" id="ARBA00023088"/>
    </source>
</evidence>
<dbReference type="RefSeq" id="WP_132092759.1">
    <property type="nucleotide sequence ID" value="NZ_JANKAQ010000012.1"/>
</dbReference>
<accession>A0A4V2SDK5</accession>
<feature type="compositionally biased region" description="Basic and acidic residues" evidence="5">
    <location>
        <begin position="259"/>
        <end position="268"/>
    </location>
</feature>
<keyword evidence="6" id="KW-0812">Transmembrane</keyword>
<keyword evidence="2" id="KW-0964">Secreted</keyword>
<keyword evidence="1" id="KW-0134">Cell wall</keyword>
<feature type="domain" description="Gram-positive cocci surface proteins LPxTG" evidence="7">
    <location>
        <begin position="609"/>
        <end position="646"/>
    </location>
</feature>
<dbReference type="EMBL" id="SLXA01000011">
    <property type="protein sequence ID" value="TCO83864.1"/>
    <property type="molecule type" value="Genomic_DNA"/>
</dbReference>
<keyword evidence="6" id="KW-0472">Membrane</keyword>
<evidence type="ECO:0000256" key="5">
    <source>
        <dbReference type="SAM" id="MobiDB-lite"/>
    </source>
</evidence>
<dbReference type="InterPro" id="IPR036116">
    <property type="entry name" value="FN3_sf"/>
</dbReference>
<dbReference type="OrthoDB" id="1975981at2"/>
<comment type="caution">
    <text evidence="8">The sequence shown here is derived from an EMBL/GenBank/DDBJ whole genome shotgun (WGS) entry which is preliminary data.</text>
</comment>
<feature type="region of interest" description="Disordered" evidence="5">
    <location>
        <begin position="126"/>
        <end position="268"/>
    </location>
</feature>
<evidence type="ECO:0000313" key="9">
    <source>
        <dbReference type="Proteomes" id="UP000295711"/>
    </source>
</evidence>
<protein>
    <submittedName>
        <fullName evidence="8">LPXTG-motif cell wall-anchored protein</fullName>
    </submittedName>
</protein>
<dbReference type="PROSITE" id="PS50847">
    <property type="entry name" value="GRAM_POS_ANCHORING"/>
    <property type="match status" value="1"/>
</dbReference>
<evidence type="ECO:0000256" key="3">
    <source>
        <dbReference type="ARBA" id="ARBA00022729"/>
    </source>
</evidence>
<feature type="compositionally biased region" description="Low complexity" evidence="5">
    <location>
        <begin position="129"/>
        <end position="155"/>
    </location>
</feature>
<dbReference type="Proteomes" id="UP000295711">
    <property type="component" value="Unassembled WGS sequence"/>
</dbReference>
<keyword evidence="4" id="KW-0572">Peptidoglycan-anchor</keyword>
<keyword evidence="3" id="KW-0732">Signal</keyword>
<reference evidence="8 9" key="1">
    <citation type="submission" date="2019-03" db="EMBL/GenBank/DDBJ databases">
        <title>Genomic Encyclopedia of Type Strains, Phase IV (KMG-IV): sequencing the most valuable type-strain genomes for metagenomic binning, comparative biology and taxonomic classification.</title>
        <authorList>
            <person name="Goeker M."/>
        </authorList>
    </citation>
    <scope>NUCLEOTIDE SEQUENCE [LARGE SCALE GENOMIC DNA]</scope>
    <source>
        <strain evidence="8 9">DSM 28559</strain>
    </source>
</reference>
<feature type="transmembrane region" description="Helical" evidence="6">
    <location>
        <begin position="616"/>
        <end position="638"/>
    </location>
</feature>
<dbReference type="InterPro" id="IPR019931">
    <property type="entry name" value="LPXTG_anchor"/>
</dbReference>
<dbReference type="AlphaFoldDB" id="A0A4V2SDK5"/>
<keyword evidence="9" id="KW-1185">Reference proteome</keyword>
<dbReference type="NCBIfam" id="TIGR01167">
    <property type="entry name" value="LPXTG_anchor"/>
    <property type="match status" value="1"/>
</dbReference>
<evidence type="ECO:0000256" key="1">
    <source>
        <dbReference type="ARBA" id="ARBA00022512"/>
    </source>
</evidence>
<evidence type="ECO:0000256" key="6">
    <source>
        <dbReference type="SAM" id="Phobius"/>
    </source>
</evidence>
<feature type="compositionally biased region" description="Basic and acidic residues" evidence="5">
    <location>
        <begin position="173"/>
        <end position="183"/>
    </location>
</feature>
<evidence type="ECO:0000313" key="8">
    <source>
        <dbReference type="EMBL" id="TCO83864.1"/>
    </source>
</evidence>